<accession>A0A6B8VNX7</accession>
<dbReference type="KEGG" id="ckw:CKALI_11450"/>
<dbReference type="Proteomes" id="UP000427071">
    <property type="component" value="Chromosome"/>
</dbReference>
<dbReference type="AlphaFoldDB" id="A0A6B8VNX7"/>
<organism evidence="1 2">
    <name type="scientific">Corynebacterium kalinowskii</name>
    <dbReference type="NCBI Taxonomy" id="2675216"/>
    <lineage>
        <taxon>Bacteria</taxon>
        <taxon>Bacillati</taxon>
        <taxon>Actinomycetota</taxon>
        <taxon>Actinomycetes</taxon>
        <taxon>Mycobacteriales</taxon>
        <taxon>Corynebacteriaceae</taxon>
        <taxon>Corynebacterium</taxon>
    </lineage>
</organism>
<reference evidence="2" key="1">
    <citation type="submission" date="2019-11" db="EMBL/GenBank/DDBJ databases">
        <title>Complete genome sequence of Corynebacterium kalinowskii 1959, a novel Corynebacterium species isolated from soil of a small paddock in Vilsendorf, Germany.</title>
        <authorList>
            <person name="Schaffert L."/>
            <person name="Ruwe M."/>
            <person name="Milse J."/>
            <person name="Hanuschka K."/>
            <person name="Ortseifen V."/>
            <person name="Droste J."/>
            <person name="Brandt D."/>
            <person name="Schlueter L."/>
            <person name="Kutter Y."/>
            <person name="Vinke S."/>
            <person name="Viehoefer P."/>
            <person name="Jacob L."/>
            <person name="Luebke N.-C."/>
            <person name="Schulte-Berndt E."/>
            <person name="Hain C."/>
            <person name="Linder M."/>
            <person name="Schmidt P."/>
            <person name="Wollenschlaeger L."/>
            <person name="Luttermann T."/>
            <person name="Thieme E."/>
            <person name="Hassa J."/>
            <person name="Haak M."/>
            <person name="Wittchen M."/>
            <person name="Mentz A."/>
            <person name="Persicke M."/>
            <person name="Busche T."/>
            <person name="Ruckert C."/>
        </authorList>
    </citation>
    <scope>NUCLEOTIDE SEQUENCE [LARGE SCALE GENOMIC DNA]</scope>
    <source>
        <strain evidence="2">1959</strain>
    </source>
</reference>
<name>A0A6B8VNX7_9CORY</name>
<dbReference type="EMBL" id="CP046452">
    <property type="protein sequence ID" value="QGU03134.1"/>
    <property type="molecule type" value="Genomic_DNA"/>
</dbReference>
<proteinExistence type="predicted"/>
<dbReference type="RefSeq" id="WP_156193455.1">
    <property type="nucleotide sequence ID" value="NZ_CP046452.1"/>
</dbReference>
<sequence>MMSEQDERPDAYSTADVEFALRRDGLDLSADLVVKLAEVRKKALDAVEVGPARALFLYIDGATHAVVDAMARLERRFNSAD</sequence>
<protein>
    <submittedName>
        <fullName evidence="1">Uncharacterized protein</fullName>
    </submittedName>
</protein>
<evidence type="ECO:0000313" key="2">
    <source>
        <dbReference type="Proteomes" id="UP000427071"/>
    </source>
</evidence>
<evidence type="ECO:0000313" key="1">
    <source>
        <dbReference type="EMBL" id="QGU03134.1"/>
    </source>
</evidence>
<gene>
    <name evidence="1" type="ORF">CKALI_11450</name>
</gene>
<keyword evidence="2" id="KW-1185">Reference proteome</keyword>